<feature type="domain" description="Fe2OG dioxygenase" evidence="8">
    <location>
        <begin position="165"/>
        <end position="266"/>
    </location>
</feature>
<dbReference type="InterPro" id="IPR005123">
    <property type="entry name" value="Oxoglu/Fe-dep_dioxygenase_dom"/>
</dbReference>
<organism evidence="9 10">
    <name type="scientific">Vigna unguiculata</name>
    <name type="common">Cowpea</name>
    <dbReference type="NCBI Taxonomy" id="3917"/>
    <lineage>
        <taxon>Eukaryota</taxon>
        <taxon>Viridiplantae</taxon>
        <taxon>Streptophyta</taxon>
        <taxon>Embryophyta</taxon>
        <taxon>Tracheophyta</taxon>
        <taxon>Spermatophyta</taxon>
        <taxon>Magnoliopsida</taxon>
        <taxon>eudicotyledons</taxon>
        <taxon>Gunneridae</taxon>
        <taxon>Pentapetalae</taxon>
        <taxon>rosids</taxon>
        <taxon>fabids</taxon>
        <taxon>Fabales</taxon>
        <taxon>Fabaceae</taxon>
        <taxon>Papilionoideae</taxon>
        <taxon>50 kb inversion clade</taxon>
        <taxon>NPAAA clade</taxon>
        <taxon>indigoferoid/millettioid clade</taxon>
        <taxon>Phaseoleae</taxon>
        <taxon>Vigna</taxon>
    </lineage>
</organism>
<evidence type="ECO:0000256" key="4">
    <source>
        <dbReference type="ARBA" id="ARBA00023002"/>
    </source>
</evidence>
<keyword evidence="5" id="KW-0408">Iron</keyword>
<dbReference type="InterPro" id="IPR026992">
    <property type="entry name" value="DIOX_N"/>
</dbReference>
<evidence type="ECO:0000313" key="9">
    <source>
        <dbReference type="EMBL" id="QCE05398.1"/>
    </source>
</evidence>
<dbReference type="Pfam" id="PF03171">
    <property type="entry name" value="2OG-FeII_Oxy"/>
    <property type="match status" value="2"/>
</dbReference>
<dbReference type="Proteomes" id="UP000501690">
    <property type="component" value="Linkage Group LG9"/>
</dbReference>
<accession>A0A4D6MWC0</accession>
<dbReference type="GO" id="GO:0046872">
    <property type="term" value="F:metal ion binding"/>
    <property type="evidence" value="ECO:0007669"/>
    <property type="project" value="UniProtKB-KW"/>
</dbReference>
<comment type="similarity">
    <text evidence="1">Belongs to the iron/ascorbate-dependent oxidoreductase family.</text>
</comment>
<dbReference type="Pfam" id="PF14226">
    <property type="entry name" value="DIOX_N"/>
    <property type="match status" value="1"/>
</dbReference>
<evidence type="ECO:0000256" key="5">
    <source>
        <dbReference type="ARBA" id="ARBA00023004"/>
    </source>
</evidence>
<protein>
    <submittedName>
        <fullName evidence="9">Gibberellin 20-oxidase</fullName>
    </submittedName>
</protein>
<gene>
    <name evidence="9" type="ORF">DEO72_LG9g401</name>
</gene>
<reference evidence="9 10" key="1">
    <citation type="submission" date="2019-04" db="EMBL/GenBank/DDBJ databases">
        <title>An improved genome assembly and genetic linkage map for asparagus bean, Vigna unguiculata ssp. sesquipedialis.</title>
        <authorList>
            <person name="Xia Q."/>
            <person name="Zhang R."/>
            <person name="Dong Y."/>
        </authorList>
    </citation>
    <scope>NUCLEOTIDE SEQUENCE [LARGE SCALE GENOMIC DNA]</scope>
    <source>
        <tissue evidence="9">Leaf</tissue>
    </source>
</reference>
<dbReference type="InterPro" id="IPR050231">
    <property type="entry name" value="Iron_ascorbate_oxido_reductase"/>
</dbReference>
<proteinExistence type="inferred from homology"/>
<feature type="domain" description="Fe2OG dioxygenase" evidence="8">
    <location>
        <begin position="465"/>
        <end position="570"/>
    </location>
</feature>
<evidence type="ECO:0000256" key="3">
    <source>
        <dbReference type="ARBA" id="ARBA00022964"/>
    </source>
</evidence>
<evidence type="ECO:0000313" key="10">
    <source>
        <dbReference type="Proteomes" id="UP000501690"/>
    </source>
</evidence>
<keyword evidence="10" id="KW-1185">Reference proteome</keyword>
<dbReference type="PROSITE" id="PS51471">
    <property type="entry name" value="FE2OG_OXY"/>
    <property type="match status" value="2"/>
</dbReference>
<dbReference type="InterPro" id="IPR027443">
    <property type="entry name" value="IPNS-like_sf"/>
</dbReference>
<evidence type="ECO:0000259" key="8">
    <source>
        <dbReference type="PROSITE" id="PS51471"/>
    </source>
</evidence>
<dbReference type="PANTHER" id="PTHR47990">
    <property type="entry name" value="2-OXOGLUTARATE (2OG) AND FE(II)-DEPENDENT OXYGENASE SUPERFAMILY PROTEIN-RELATED"/>
    <property type="match status" value="1"/>
</dbReference>
<evidence type="ECO:0000256" key="2">
    <source>
        <dbReference type="ARBA" id="ARBA00022723"/>
    </source>
</evidence>
<evidence type="ECO:0000256" key="1">
    <source>
        <dbReference type="ARBA" id="ARBA00008056"/>
    </source>
</evidence>
<keyword evidence="2" id="KW-0479">Metal-binding</keyword>
<dbReference type="SUPFAM" id="SSF51197">
    <property type="entry name" value="Clavaminate synthase-like"/>
    <property type="match status" value="2"/>
</dbReference>
<evidence type="ECO:0000256" key="7">
    <source>
        <dbReference type="SAM" id="MobiDB-lite"/>
    </source>
</evidence>
<feature type="region of interest" description="Disordered" evidence="7">
    <location>
        <begin position="1"/>
        <end position="20"/>
    </location>
</feature>
<dbReference type="Gene3D" id="2.60.120.330">
    <property type="entry name" value="B-lactam Antibiotic, Isopenicillin N Synthase, Chain"/>
    <property type="match status" value="2"/>
</dbReference>
<dbReference type="EMBL" id="CP039353">
    <property type="protein sequence ID" value="QCE05398.1"/>
    <property type="molecule type" value="Genomic_DNA"/>
</dbReference>
<dbReference type="InterPro" id="IPR044861">
    <property type="entry name" value="IPNS-like_FE2OG_OXY"/>
</dbReference>
<comment type="function">
    <text evidence="6">Probable 2-oxoglutarate-dependent dioxygenase that may be involved in glucosinolates biosynthesis. May play a role in the production of aliphatic glucosinolates.</text>
</comment>
<keyword evidence="3" id="KW-0223">Dioxygenase</keyword>
<dbReference type="FunFam" id="2.60.120.330:FF:000022">
    <property type="entry name" value="Probable 2-oxoglutarate-dependent dioxygenase AOP1.2"/>
    <property type="match status" value="2"/>
</dbReference>
<evidence type="ECO:0000256" key="6">
    <source>
        <dbReference type="ARBA" id="ARBA00057022"/>
    </source>
</evidence>
<name>A0A4D6MWC0_VIGUN</name>
<keyword evidence="4" id="KW-0560">Oxidoreductase</keyword>
<sequence>MGSEEQHPMIPVLDFSMEDSKPGSDSWLERCRSVRQALEEHGCFVAVYDKACEELENGVFCSMKELFDLSHETKQRNTYEGSPLKGYVGQLPQIPLHQSMGIDEGTTLEGIQSFAHKMWPKGNHQFCKYIFEYAKVAEELDRMVARMIFESYGLSEYYDSYIGSTSYLLRLLAHTAPEKVEPQLGLVAHTDKSFTTILHQNHVNALMVETRNGAWIHVDFSSTSSFVVMAGDGLMAWSNDRIQSPNHKVVMNGNETRYSLGLFAFSKGILKVPEELIDEEHPVQYKPFHHLGLLNFTYIQRVMGSETQCELPLVDFTNQNLKPGTHPWLSTCEVVRSALEDHGAFLALYDNITFETYDSVYSEMKNFFDLSTETKRRKTTEKPIFSYSGQRPQIPLYESAGIVNPLSFQDCQKFTHVMWPQGNHNFCESVHSYAKQVVKLDHIVKRMMFESYGVERKKLECLLESTEYVLRGYKYRIPEEGESNLGVAPHSDTALLTILNQKAEGLGVKLKNGEWFEVGVSPSLFLVMGGDALMVWSNGRIGACEHRVIVKSKKERYSMGLLSYAGKIMEPEEKLVDEEHPLRYKPLDHYGYLRFFLTQEALKSDSRIRAYCGI</sequence>
<dbReference type="GO" id="GO:0051213">
    <property type="term" value="F:dioxygenase activity"/>
    <property type="evidence" value="ECO:0007669"/>
    <property type="project" value="UniProtKB-KW"/>
</dbReference>
<dbReference type="AlphaFoldDB" id="A0A4D6MWC0"/>